<organism evidence="1 2">
    <name type="scientific">Mucilaginibacter humi</name>
    <dbReference type="NCBI Taxonomy" id="2732510"/>
    <lineage>
        <taxon>Bacteria</taxon>
        <taxon>Pseudomonadati</taxon>
        <taxon>Bacteroidota</taxon>
        <taxon>Sphingobacteriia</taxon>
        <taxon>Sphingobacteriales</taxon>
        <taxon>Sphingobacteriaceae</taxon>
        <taxon>Mucilaginibacter</taxon>
    </lineage>
</organism>
<gene>
    <name evidence="1" type="ORF">HK413_07070</name>
</gene>
<dbReference type="Proteomes" id="UP000566071">
    <property type="component" value="Unassembled WGS sequence"/>
</dbReference>
<proteinExistence type="predicted"/>
<accession>A0ABX1W6I4</accession>
<reference evidence="1 2" key="1">
    <citation type="submission" date="2020-05" db="EMBL/GenBank/DDBJ databases">
        <authorList>
            <person name="Khan S.A."/>
            <person name="Jeon C.O."/>
            <person name="Chun B.H."/>
        </authorList>
    </citation>
    <scope>NUCLEOTIDE SEQUENCE [LARGE SCALE GENOMIC DNA]</scope>
    <source>
        <strain evidence="1 2">S1162</strain>
    </source>
</reference>
<dbReference type="RefSeq" id="WP_217452125.1">
    <property type="nucleotide sequence ID" value="NZ_JABFCR010000026.1"/>
</dbReference>
<evidence type="ECO:0008006" key="3">
    <source>
        <dbReference type="Google" id="ProtNLM"/>
    </source>
</evidence>
<protein>
    <recommendedName>
        <fullName evidence="3">Macroglobulin domain-containing protein</fullName>
    </recommendedName>
</protein>
<keyword evidence="2" id="KW-1185">Reference proteome</keyword>
<dbReference type="EMBL" id="JABFCR010000026">
    <property type="protein sequence ID" value="NNU33975.1"/>
    <property type="molecule type" value="Genomic_DNA"/>
</dbReference>
<evidence type="ECO:0000313" key="1">
    <source>
        <dbReference type="EMBL" id="NNU33975.1"/>
    </source>
</evidence>
<sequence length="302" mass="34236">MLLSSMLNLLAQRSNGYLVRQDKDLMRIKAPLDSFTRRLPVEKVYLHTDKPYYNIGDTLWFKAYLVDGIHLAPSNHSGLLYVELDDDSTVVTRQISIKLKDGIGWGQIPLPKSLFREGGYTLRAYTNWMQNFGSNYFFNKRLYLGVPAKDAWLVSAATTINRVADKDQLQVKLKLNHADKLLSPVGVRTVQVKIYESRNNQYEFQRWIYKEKLQTGIDGSLTISKTLSEKLDGKRMRMEIRSLDKADGDKVLQVPLSITRNQNIDVQFMPEGGKLVAGLKSVIGFKAVAENGRGTALFQGSI</sequence>
<comment type="caution">
    <text evidence="1">The sequence shown here is derived from an EMBL/GenBank/DDBJ whole genome shotgun (WGS) entry which is preliminary data.</text>
</comment>
<name>A0ABX1W6I4_9SPHI</name>
<dbReference type="Gene3D" id="2.60.40.1930">
    <property type="match status" value="1"/>
</dbReference>
<evidence type="ECO:0000313" key="2">
    <source>
        <dbReference type="Proteomes" id="UP000566071"/>
    </source>
</evidence>